<dbReference type="CDD" id="cd16913">
    <property type="entry name" value="YkuD_like"/>
    <property type="match status" value="1"/>
</dbReference>
<dbReference type="InterPro" id="IPR038063">
    <property type="entry name" value="Transpep_catalytic_dom"/>
</dbReference>
<evidence type="ECO:0000256" key="1">
    <source>
        <dbReference type="ARBA" id="ARBA00004752"/>
    </source>
</evidence>
<dbReference type="RefSeq" id="WP_245698223.1">
    <property type="nucleotide sequence ID" value="NZ_FNHB01000014.1"/>
</dbReference>
<organism evidence="12 13">
    <name type="scientific">Dendrosporobacter quercicolus</name>
    <dbReference type="NCBI Taxonomy" id="146817"/>
    <lineage>
        <taxon>Bacteria</taxon>
        <taxon>Bacillati</taxon>
        <taxon>Bacillota</taxon>
        <taxon>Negativicutes</taxon>
        <taxon>Selenomonadales</taxon>
        <taxon>Sporomusaceae</taxon>
        <taxon>Dendrosporobacter</taxon>
    </lineage>
</organism>
<dbReference type="GO" id="GO:0071972">
    <property type="term" value="F:peptidoglycan L,D-transpeptidase activity"/>
    <property type="evidence" value="ECO:0007669"/>
    <property type="project" value="TreeGrafter"/>
</dbReference>
<feature type="active site" description="Proton donor/acceptor" evidence="9">
    <location>
        <position position="114"/>
    </location>
</feature>
<reference evidence="12 13" key="1">
    <citation type="submission" date="2016-10" db="EMBL/GenBank/DDBJ databases">
        <authorList>
            <person name="de Groot N.N."/>
        </authorList>
    </citation>
    <scope>NUCLEOTIDE SEQUENCE [LARGE SCALE GENOMIC DNA]</scope>
    <source>
        <strain evidence="12 13">DSM 1736</strain>
    </source>
</reference>
<dbReference type="UniPathway" id="UPA00219"/>
<dbReference type="AlphaFoldDB" id="A0A1G9ZJD9"/>
<dbReference type="InterPro" id="IPR005490">
    <property type="entry name" value="LD_TPept_cat_dom"/>
</dbReference>
<dbReference type="GO" id="GO:0018104">
    <property type="term" value="P:peptidoglycan-protein cross-linking"/>
    <property type="evidence" value="ECO:0007669"/>
    <property type="project" value="TreeGrafter"/>
</dbReference>
<dbReference type="Proteomes" id="UP000214880">
    <property type="component" value="Unassembled WGS sequence"/>
</dbReference>
<evidence type="ECO:0000313" key="13">
    <source>
        <dbReference type="Proteomes" id="UP000214880"/>
    </source>
</evidence>
<dbReference type="EMBL" id="FNHB01000014">
    <property type="protein sequence ID" value="SDN20623.1"/>
    <property type="molecule type" value="Genomic_DNA"/>
</dbReference>
<keyword evidence="7 9" id="KW-0573">Peptidoglycan synthesis</keyword>
<evidence type="ECO:0000313" key="12">
    <source>
        <dbReference type="EMBL" id="SDN20623.1"/>
    </source>
</evidence>
<dbReference type="Gene3D" id="2.40.440.10">
    <property type="entry name" value="L,D-transpeptidase catalytic domain-like"/>
    <property type="match status" value="1"/>
</dbReference>
<evidence type="ECO:0000256" key="8">
    <source>
        <dbReference type="ARBA" id="ARBA00023316"/>
    </source>
</evidence>
<sequence length="404" mass="45305">MCVQKGLFCMVLLAFILVVAPVGAQQLQLPGSPSVVINLPSRTLELYAGQQLVKVYPVAIGKPVTPTPLGNYTITEKEMNPAWIPPGGGVIVQSGPDNPLGYRWMGFLPLYGIHGTNAPWTVGLTVSNGCIRMQEADAEELYEIIRYGTPVDITYDRVKIRIDDRGQASIGIYPDVYGYREIDLAEVYRKLAASGLAGMASEQFLQRQVQEEPDKQVVFARFFQLKMNGRLLSERGVIVDDTLYIPIWPVAAARHSNVVWNARTGIVQGAQQSVPGRVMGDVIYVTLDHLNQLYNGQKVWNEKENYLEINQGKVMLNGKFLTNDIRILGNVLAIPVEQLADALGLKYSWDTIRKRLRINQLVIPIGMIGNQPYIQITKINEFFQTFVYWDESRQTLELTYPFPG</sequence>
<evidence type="ECO:0000256" key="7">
    <source>
        <dbReference type="ARBA" id="ARBA00022984"/>
    </source>
</evidence>
<dbReference type="SUPFAM" id="SSF141523">
    <property type="entry name" value="L,D-transpeptidase catalytic domain-like"/>
    <property type="match status" value="1"/>
</dbReference>
<dbReference type="InterPro" id="IPR012854">
    <property type="entry name" value="Cu_amine_oxidase-like_N"/>
</dbReference>
<proteinExistence type="inferred from homology"/>
<keyword evidence="10" id="KW-0732">Signal</keyword>
<feature type="chain" id="PRO_5011747542" evidence="10">
    <location>
        <begin position="25"/>
        <end position="404"/>
    </location>
</feature>
<accession>A0A1G9ZJD9</accession>
<evidence type="ECO:0000256" key="10">
    <source>
        <dbReference type="SAM" id="SignalP"/>
    </source>
</evidence>
<dbReference type="PROSITE" id="PS52029">
    <property type="entry name" value="LD_TPASE"/>
    <property type="match status" value="1"/>
</dbReference>
<feature type="active site" description="Nucleophile" evidence="9">
    <location>
        <position position="130"/>
    </location>
</feature>
<keyword evidence="3" id="KW-0328">Glycosyltransferase</keyword>
<dbReference type="Pfam" id="PF07833">
    <property type="entry name" value="Cu_amine_oxidN1"/>
    <property type="match status" value="1"/>
</dbReference>
<evidence type="ECO:0000259" key="11">
    <source>
        <dbReference type="PROSITE" id="PS52029"/>
    </source>
</evidence>
<dbReference type="GO" id="GO:0005576">
    <property type="term" value="C:extracellular region"/>
    <property type="evidence" value="ECO:0007669"/>
    <property type="project" value="TreeGrafter"/>
</dbReference>
<evidence type="ECO:0000256" key="9">
    <source>
        <dbReference type="PROSITE-ProRule" id="PRU01373"/>
    </source>
</evidence>
<keyword evidence="5" id="KW-0378">Hydrolase</keyword>
<feature type="signal peptide" evidence="10">
    <location>
        <begin position="1"/>
        <end position="24"/>
    </location>
</feature>
<evidence type="ECO:0000256" key="5">
    <source>
        <dbReference type="ARBA" id="ARBA00022801"/>
    </source>
</evidence>
<keyword evidence="4" id="KW-0808">Transferase</keyword>
<dbReference type="GO" id="GO:0071555">
    <property type="term" value="P:cell wall organization"/>
    <property type="evidence" value="ECO:0007669"/>
    <property type="project" value="UniProtKB-UniRule"/>
</dbReference>
<keyword evidence="13" id="KW-1185">Reference proteome</keyword>
<dbReference type="InterPro" id="IPR050979">
    <property type="entry name" value="LD-transpeptidase"/>
</dbReference>
<comment type="pathway">
    <text evidence="1 9">Cell wall biogenesis; peptidoglycan biosynthesis.</text>
</comment>
<keyword evidence="8 9" id="KW-0961">Cell wall biogenesis/degradation</keyword>
<dbReference type="GO" id="GO:0016757">
    <property type="term" value="F:glycosyltransferase activity"/>
    <property type="evidence" value="ECO:0007669"/>
    <property type="project" value="UniProtKB-KW"/>
</dbReference>
<evidence type="ECO:0000256" key="2">
    <source>
        <dbReference type="ARBA" id="ARBA00005992"/>
    </source>
</evidence>
<evidence type="ECO:0000256" key="4">
    <source>
        <dbReference type="ARBA" id="ARBA00022679"/>
    </source>
</evidence>
<evidence type="ECO:0000256" key="6">
    <source>
        <dbReference type="ARBA" id="ARBA00022960"/>
    </source>
</evidence>
<dbReference type="PANTHER" id="PTHR30582">
    <property type="entry name" value="L,D-TRANSPEPTIDASE"/>
    <property type="match status" value="1"/>
</dbReference>
<dbReference type="Pfam" id="PF03734">
    <property type="entry name" value="YkuD"/>
    <property type="match status" value="1"/>
</dbReference>
<gene>
    <name evidence="12" type="ORF">SAMN04488502_11460</name>
</gene>
<dbReference type="STRING" id="146817.SAMN04488502_11460"/>
<comment type="similarity">
    <text evidence="2">Belongs to the YkuD family.</text>
</comment>
<protein>
    <submittedName>
        <fullName evidence="12">Copper amine oxidase N-terminal domain-containing protein</fullName>
    </submittedName>
</protein>
<dbReference type="PANTHER" id="PTHR30582:SF24">
    <property type="entry name" value="L,D-TRANSPEPTIDASE ERFK_SRFK-RELATED"/>
    <property type="match status" value="1"/>
</dbReference>
<keyword evidence="6 9" id="KW-0133">Cell shape</keyword>
<dbReference type="GO" id="GO:0008360">
    <property type="term" value="P:regulation of cell shape"/>
    <property type="evidence" value="ECO:0007669"/>
    <property type="project" value="UniProtKB-UniRule"/>
</dbReference>
<name>A0A1G9ZJD9_9FIRM</name>
<evidence type="ECO:0000256" key="3">
    <source>
        <dbReference type="ARBA" id="ARBA00022676"/>
    </source>
</evidence>
<feature type="domain" description="L,D-TPase catalytic" evidence="11">
    <location>
        <begin position="33"/>
        <end position="154"/>
    </location>
</feature>